<gene>
    <name evidence="2" type="ORF">Cci01nite_22970</name>
</gene>
<reference evidence="2 3" key="1">
    <citation type="submission" date="2021-01" db="EMBL/GenBank/DDBJ databases">
        <title>Whole genome shotgun sequence of Catellatospora citrea NBRC 14495.</title>
        <authorList>
            <person name="Komaki H."/>
            <person name="Tamura T."/>
        </authorList>
    </citation>
    <scope>NUCLEOTIDE SEQUENCE [LARGE SCALE GENOMIC DNA]</scope>
    <source>
        <strain evidence="2 3">NBRC 14495</strain>
    </source>
</reference>
<evidence type="ECO:0000313" key="3">
    <source>
        <dbReference type="Proteomes" id="UP000659904"/>
    </source>
</evidence>
<name>A0A8J3KHS4_9ACTN</name>
<dbReference type="Proteomes" id="UP000659904">
    <property type="component" value="Unassembled WGS sequence"/>
</dbReference>
<dbReference type="RefSeq" id="WP_147432673.1">
    <property type="nucleotide sequence ID" value="NZ_BONH01000007.1"/>
</dbReference>
<evidence type="ECO:0000313" key="2">
    <source>
        <dbReference type="EMBL" id="GIF97203.1"/>
    </source>
</evidence>
<proteinExistence type="predicted"/>
<organism evidence="2 3">
    <name type="scientific">Catellatospora citrea</name>
    <dbReference type="NCBI Taxonomy" id="53366"/>
    <lineage>
        <taxon>Bacteria</taxon>
        <taxon>Bacillati</taxon>
        <taxon>Actinomycetota</taxon>
        <taxon>Actinomycetes</taxon>
        <taxon>Micromonosporales</taxon>
        <taxon>Micromonosporaceae</taxon>
        <taxon>Catellatospora</taxon>
    </lineage>
</organism>
<dbReference type="AlphaFoldDB" id="A0A8J3KHS4"/>
<sequence length="145" mass="15395">MTTNIAVKTQHSAVRPGADSVSQRIASLRSIVGGVFGRWLRSDRAGGVLTPTCSPFNRDAGRVEVASAYLRDTDVWAYVAGSWLPARVVDVDGNSGLVTYRVPGSRMRLVESVHASHLVRRCSGESRSSVPTARGGTSANLAGEL</sequence>
<keyword evidence="3" id="KW-1185">Reference proteome</keyword>
<dbReference type="EMBL" id="BONH01000007">
    <property type="protein sequence ID" value="GIF97203.1"/>
    <property type="molecule type" value="Genomic_DNA"/>
</dbReference>
<feature type="region of interest" description="Disordered" evidence="1">
    <location>
        <begin position="126"/>
        <end position="145"/>
    </location>
</feature>
<protein>
    <submittedName>
        <fullName evidence="2">Uncharacterized protein</fullName>
    </submittedName>
</protein>
<comment type="caution">
    <text evidence="2">The sequence shown here is derived from an EMBL/GenBank/DDBJ whole genome shotgun (WGS) entry which is preliminary data.</text>
</comment>
<evidence type="ECO:0000256" key="1">
    <source>
        <dbReference type="SAM" id="MobiDB-lite"/>
    </source>
</evidence>
<accession>A0A8J3KHS4</accession>